<dbReference type="Pfam" id="PF00989">
    <property type="entry name" value="PAS"/>
    <property type="match status" value="1"/>
</dbReference>
<keyword evidence="5" id="KW-0808">Transferase</keyword>
<evidence type="ECO:0000256" key="3">
    <source>
        <dbReference type="ARBA" id="ARBA00012438"/>
    </source>
</evidence>
<evidence type="ECO:0000256" key="7">
    <source>
        <dbReference type="ARBA" id="ARBA00022741"/>
    </source>
</evidence>
<dbReference type="PANTHER" id="PTHR42878:SF7">
    <property type="entry name" value="SENSOR HISTIDINE KINASE GLRK"/>
    <property type="match status" value="1"/>
</dbReference>
<keyword evidence="8" id="KW-0418">Kinase</keyword>
<dbReference type="InterPro" id="IPR000014">
    <property type="entry name" value="PAS"/>
</dbReference>
<dbReference type="SUPFAM" id="SSF55874">
    <property type="entry name" value="ATPase domain of HSP90 chaperone/DNA topoisomerase II/histidine kinase"/>
    <property type="match status" value="1"/>
</dbReference>
<dbReference type="InterPro" id="IPR005467">
    <property type="entry name" value="His_kinase_dom"/>
</dbReference>
<proteinExistence type="predicted"/>
<feature type="domain" description="PAS" evidence="15">
    <location>
        <begin position="227"/>
        <end position="310"/>
    </location>
</feature>
<feature type="domain" description="Histidine kinase" evidence="14">
    <location>
        <begin position="359"/>
        <end position="575"/>
    </location>
</feature>
<dbReference type="PANTHER" id="PTHR42878">
    <property type="entry name" value="TWO-COMPONENT HISTIDINE KINASE"/>
    <property type="match status" value="1"/>
</dbReference>
<keyword evidence="9" id="KW-0067">ATP-binding</keyword>
<evidence type="ECO:0000256" key="13">
    <source>
        <dbReference type="SAM" id="Phobius"/>
    </source>
</evidence>
<keyword evidence="10 13" id="KW-1133">Transmembrane helix</keyword>
<keyword evidence="6 13" id="KW-0812">Transmembrane</keyword>
<keyword evidence="4" id="KW-0597">Phosphoprotein</keyword>
<sequence length="576" mass="64536">MRIKTKLRLGVGLLFFMIVLLVALAVRQVHVIADDTENILVANYNSLDYSRNMMKELDKIEGKKQSFENFNRFLKLQNQNVTEIGEKELTQSLSEDAKAFQLQPEKKSIASQIRKDLNDIMKINMDAIQRKSIVAKKTADSAIFWISITGLTCFMIAFTLLINLPSDIANPIKDLTESIRQIAAKNYSQRVNFETHDEFGNLAKSFNTMAGKLQEYSDSNLAKLMMEKKRIETLINNMQDPAIGLDDKNNILFANEEALKISGLKASDIIGKSASEVTLSNDLVRSLLQHLISENTEKPQETLKIYADNKESYFEKQVVPILVLPTGEEEKKLIGSFIILRNVTAYKELDFAKTNFIAMVSHEFKTPIASMKMSLQLLENDSIGNLNEEQKQLVSSIKDDAKRLLRTTGELLNITQVETGKTQLKIENCDPKTIIADAVEATKILTEQKNISLHLNLPEFLPEIAGDQEKTTWVVSNLISNAIRYSYENSTVLITAEAKGSFLEISVKDNGIGISPQYKNKIFDKYFRVPGAEKEGTGLGLAISKEFIEAQGGTISVESNLGFGSEFTIKLKTSMS</sequence>
<dbReference type="InterPro" id="IPR013767">
    <property type="entry name" value="PAS_fold"/>
</dbReference>
<evidence type="ECO:0000256" key="1">
    <source>
        <dbReference type="ARBA" id="ARBA00000085"/>
    </source>
</evidence>
<evidence type="ECO:0000256" key="10">
    <source>
        <dbReference type="ARBA" id="ARBA00022989"/>
    </source>
</evidence>
<evidence type="ECO:0000256" key="4">
    <source>
        <dbReference type="ARBA" id="ARBA00022553"/>
    </source>
</evidence>
<evidence type="ECO:0000259" key="16">
    <source>
        <dbReference type="PROSITE" id="PS50885"/>
    </source>
</evidence>
<dbReference type="Gene3D" id="6.10.340.10">
    <property type="match status" value="1"/>
</dbReference>
<evidence type="ECO:0000259" key="14">
    <source>
        <dbReference type="PROSITE" id="PS50109"/>
    </source>
</evidence>
<accession>A0ABR6DQZ1</accession>
<dbReference type="InterPro" id="IPR004358">
    <property type="entry name" value="Sig_transdc_His_kin-like_C"/>
</dbReference>
<dbReference type="InterPro" id="IPR003661">
    <property type="entry name" value="HisK_dim/P_dom"/>
</dbReference>
<dbReference type="InterPro" id="IPR050351">
    <property type="entry name" value="BphY/WalK/GraS-like"/>
</dbReference>
<dbReference type="Gene3D" id="3.30.450.20">
    <property type="entry name" value="PAS domain"/>
    <property type="match status" value="1"/>
</dbReference>
<evidence type="ECO:0000256" key="12">
    <source>
        <dbReference type="ARBA" id="ARBA00023136"/>
    </source>
</evidence>
<dbReference type="RefSeq" id="WP_182493564.1">
    <property type="nucleotide sequence ID" value="NZ_JACJIS010000002.1"/>
</dbReference>
<comment type="subcellular location">
    <subcellularLocation>
        <location evidence="2">Membrane</location>
        <topology evidence="2">Multi-pass membrane protein</topology>
    </subcellularLocation>
</comment>
<feature type="domain" description="HAMP" evidence="16">
    <location>
        <begin position="166"/>
        <end position="218"/>
    </location>
</feature>
<dbReference type="EMBL" id="JACJIS010000002">
    <property type="protein sequence ID" value="MBA9073894.1"/>
    <property type="molecule type" value="Genomic_DNA"/>
</dbReference>
<evidence type="ECO:0000256" key="6">
    <source>
        <dbReference type="ARBA" id="ARBA00022692"/>
    </source>
</evidence>
<dbReference type="CDD" id="cd06225">
    <property type="entry name" value="HAMP"/>
    <property type="match status" value="1"/>
</dbReference>
<dbReference type="Gene3D" id="1.10.287.130">
    <property type="match status" value="1"/>
</dbReference>
<keyword evidence="7" id="KW-0547">Nucleotide-binding</keyword>
<comment type="catalytic activity">
    <reaction evidence="1">
        <text>ATP + protein L-histidine = ADP + protein N-phospho-L-histidine.</text>
        <dbReference type="EC" id="2.7.13.3"/>
    </reaction>
</comment>
<dbReference type="SUPFAM" id="SSF55785">
    <property type="entry name" value="PYP-like sensor domain (PAS domain)"/>
    <property type="match status" value="1"/>
</dbReference>
<feature type="transmembrane region" description="Helical" evidence="13">
    <location>
        <begin position="142"/>
        <end position="164"/>
    </location>
</feature>
<dbReference type="Pfam" id="PF02518">
    <property type="entry name" value="HATPase_c"/>
    <property type="match status" value="1"/>
</dbReference>
<keyword evidence="11" id="KW-0902">Two-component regulatory system</keyword>
<dbReference type="Pfam" id="PF00512">
    <property type="entry name" value="HisKA"/>
    <property type="match status" value="1"/>
</dbReference>
<dbReference type="Proteomes" id="UP000555003">
    <property type="component" value="Unassembled WGS sequence"/>
</dbReference>
<name>A0ABR6DQZ1_9FLAO</name>
<dbReference type="CDD" id="cd00075">
    <property type="entry name" value="HATPase"/>
    <property type="match status" value="1"/>
</dbReference>
<keyword evidence="18" id="KW-1185">Reference proteome</keyword>
<gene>
    <name evidence="17" type="ORF">GGR22_002061</name>
</gene>
<evidence type="ECO:0000259" key="15">
    <source>
        <dbReference type="PROSITE" id="PS50112"/>
    </source>
</evidence>
<dbReference type="SUPFAM" id="SSF47384">
    <property type="entry name" value="Homodimeric domain of signal transducing histidine kinase"/>
    <property type="match status" value="1"/>
</dbReference>
<dbReference type="SUPFAM" id="SSF158472">
    <property type="entry name" value="HAMP domain-like"/>
    <property type="match status" value="1"/>
</dbReference>
<dbReference type="InterPro" id="IPR003594">
    <property type="entry name" value="HATPase_dom"/>
</dbReference>
<protein>
    <recommendedName>
        <fullName evidence="3">histidine kinase</fullName>
        <ecNumber evidence="3">2.7.13.3</ecNumber>
    </recommendedName>
</protein>
<dbReference type="PROSITE" id="PS50112">
    <property type="entry name" value="PAS"/>
    <property type="match status" value="1"/>
</dbReference>
<dbReference type="Gene3D" id="3.30.565.10">
    <property type="entry name" value="Histidine kinase-like ATPase, C-terminal domain"/>
    <property type="match status" value="1"/>
</dbReference>
<dbReference type="InterPro" id="IPR035965">
    <property type="entry name" value="PAS-like_dom_sf"/>
</dbReference>
<dbReference type="InterPro" id="IPR003660">
    <property type="entry name" value="HAMP_dom"/>
</dbReference>
<comment type="caution">
    <text evidence="17">The sequence shown here is derived from an EMBL/GenBank/DDBJ whole genome shotgun (WGS) entry which is preliminary data.</text>
</comment>
<reference evidence="17 18" key="1">
    <citation type="submission" date="2020-08" db="EMBL/GenBank/DDBJ databases">
        <title>Genomic Encyclopedia of Type Strains, Phase IV (KMG-IV): sequencing the most valuable type-strain genomes for metagenomic binning, comparative biology and taxonomic classification.</title>
        <authorList>
            <person name="Goeker M."/>
        </authorList>
    </citation>
    <scope>NUCLEOTIDE SEQUENCE [LARGE SCALE GENOMIC DNA]</scope>
    <source>
        <strain evidence="17 18">DSM 100397</strain>
    </source>
</reference>
<dbReference type="PROSITE" id="PS50885">
    <property type="entry name" value="HAMP"/>
    <property type="match status" value="1"/>
</dbReference>
<dbReference type="NCBIfam" id="TIGR00229">
    <property type="entry name" value="sensory_box"/>
    <property type="match status" value="1"/>
</dbReference>
<dbReference type="SMART" id="SM00387">
    <property type="entry name" value="HATPase_c"/>
    <property type="match status" value="1"/>
</dbReference>
<evidence type="ECO:0000256" key="8">
    <source>
        <dbReference type="ARBA" id="ARBA00022777"/>
    </source>
</evidence>
<dbReference type="PRINTS" id="PR00344">
    <property type="entry name" value="BCTRLSENSOR"/>
</dbReference>
<evidence type="ECO:0000313" key="18">
    <source>
        <dbReference type="Proteomes" id="UP000555003"/>
    </source>
</evidence>
<dbReference type="SMART" id="SM00388">
    <property type="entry name" value="HisKA"/>
    <property type="match status" value="1"/>
</dbReference>
<dbReference type="InterPro" id="IPR036890">
    <property type="entry name" value="HATPase_C_sf"/>
</dbReference>
<dbReference type="InterPro" id="IPR036097">
    <property type="entry name" value="HisK_dim/P_sf"/>
</dbReference>
<dbReference type="PROSITE" id="PS50109">
    <property type="entry name" value="HIS_KIN"/>
    <property type="match status" value="1"/>
</dbReference>
<evidence type="ECO:0000256" key="11">
    <source>
        <dbReference type="ARBA" id="ARBA00023012"/>
    </source>
</evidence>
<dbReference type="Pfam" id="PF00672">
    <property type="entry name" value="HAMP"/>
    <property type="match status" value="1"/>
</dbReference>
<dbReference type="EC" id="2.7.13.3" evidence="3"/>
<dbReference type="CDD" id="cd00130">
    <property type="entry name" value="PAS"/>
    <property type="match status" value="1"/>
</dbReference>
<keyword evidence="12 13" id="KW-0472">Membrane</keyword>
<dbReference type="CDD" id="cd00082">
    <property type="entry name" value="HisKA"/>
    <property type="match status" value="1"/>
</dbReference>
<dbReference type="SMART" id="SM00091">
    <property type="entry name" value="PAS"/>
    <property type="match status" value="1"/>
</dbReference>
<evidence type="ECO:0000256" key="2">
    <source>
        <dbReference type="ARBA" id="ARBA00004141"/>
    </source>
</evidence>
<dbReference type="SMART" id="SM00304">
    <property type="entry name" value="HAMP"/>
    <property type="match status" value="1"/>
</dbReference>
<organism evidence="17 18">
    <name type="scientific">Flavobacterium gossypii</name>
    <dbReference type="NCBI Taxonomy" id="1646119"/>
    <lineage>
        <taxon>Bacteria</taxon>
        <taxon>Pseudomonadati</taxon>
        <taxon>Bacteroidota</taxon>
        <taxon>Flavobacteriia</taxon>
        <taxon>Flavobacteriales</taxon>
        <taxon>Flavobacteriaceae</taxon>
        <taxon>Flavobacterium</taxon>
    </lineage>
</organism>
<evidence type="ECO:0000313" key="17">
    <source>
        <dbReference type="EMBL" id="MBA9073894.1"/>
    </source>
</evidence>
<evidence type="ECO:0000256" key="5">
    <source>
        <dbReference type="ARBA" id="ARBA00022679"/>
    </source>
</evidence>
<evidence type="ECO:0000256" key="9">
    <source>
        <dbReference type="ARBA" id="ARBA00022840"/>
    </source>
</evidence>